<organism evidence="2 3">
    <name type="scientific">Prolemur simus</name>
    <name type="common">Greater bamboo lemur</name>
    <name type="synonym">Hapalemur simus</name>
    <dbReference type="NCBI Taxonomy" id="1328070"/>
    <lineage>
        <taxon>Eukaryota</taxon>
        <taxon>Metazoa</taxon>
        <taxon>Chordata</taxon>
        <taxon>Craniata</taxon>
        <taxon>Vertebrata</taxon>
        <taxon>Euteleostomi</taxon>
        <taxon>Mammalia</taxon>
        <taxon>Eutheria</taxon>
        <taxon>Euarchontoglires</taxon>
        <taxon>Primates</taxon>
        <taxon>Strepsirrhini</taxon>
        <taxon>Lemuriformes</taxon>
        <taxon>Lemuridae</taxon>
        <taxon>Prolemur</taxon>
    </lineage>
</organism>
<evidence type="ECO:0000313" key="2">
    <source>
        <dbReference type="Ensembl" id="ENSPSMP00000020214.1"/>
    </source>
</evidence>
<dbReference type="Proteomes" id="UP000694414">
    <property type="component" value="Unplaced"/>
</dbReference>
<dbReference type="AlphaFoldDB" id="A0A8C9DM90"/>
<reference evidence="2" key="2">
    <citation type="submission" date="2025-09" db="UniProtKB">
        <authorList>
            <consortium name="Ensembl"/>
        </authorList>
    </citation>
    <scope>IDENTIFICATION</scope>
</reference>
<reference evidence="2" key="1">
    <citation type="submission" date="2025-08" db="UniProtKB">
        <authorList>
            <consortium name="Ensembl"/>
        </authorList>
    </citation>
    <scope>IDENTIFICATION</scope>
</reference>
<feature type="region of interest" description="Disordered" evidence="1">
    <location>
        <begin position="1"/>
        <end position="30"/>
    </location>
</feature>
<name>A0A8C9DM90_PROSS</name>
<sequence>MEADLAEMPEKRALSSQDSPPSREKRTEEGEVAALRLAARSQNYLFVEHRKQRKFAFPMSFRRGD</sequence>
<dbReference type="GeneTree" id="ENSGT00940000161686"/>
<protein>
    <submittedName>
        <fullName evidence="2">Zinc finger protein 286A</fullName>
    </submittedName>
</protein>
<proteinExistence type="predicted"/>
<dbReference type="Ensembl" id="ENSPSMT00000023428.1">
    <property type="protein sequence ID" value="ENSPSMP00000020214.1"/>
    <property type="gene ID" value="ENSPSMG00000014237.1"/>
</dbReference>
<accession>A0A8C9DM90</accession>
<evidence type="ECO:0000313" key="3">
    <source>
        <dbReference type="Proteomes" id="UP000694414"/>
    </source>
</evidence>
<gene>
    <name evidence="2" type="primary">ZNF286A</name>
</gene>
<evidence type="ECO:0000256" key="1">
    <source>
        <dbReference type="SAM" id="MobiDB-lite"/>
    </source>
</evidence>
<keyword evidence="3" id="KW-1185">Reference proteome</keyword>